<evidence type="ECO:0000256" key="10">
    <source>
        <dbReference type="ARBA" id="ARBA00030775"/>
    </source>
</evidence>
<evidence type="ECO:0000259" key="12">
    <source>
        <dbReference type="Pfam" id="PF12019"/>
    </source>
</evidence>
<dbReference type="Pfam" id="PF07963">
    <property type="entry name" value="N_methyl"/>
    <property type="match status" value="1"/>
</dbReference>
<dbReference type="InterPro" id="IPR045584">
    <property type="entry name" value="Pilin-like"/>
</dbReference>
<comment type="subcellular location">
    <subcellularLocation>
        <location evidence="1">Cell inner membrane</location>
        <topology evidence="1">Single-pass membrane protein</topology>
    </subcellularLocation>
</comment>
<keyword evidence="14" id="KW-1185">Reference proteome</keyword>
<dbReference type="InterPro" id="IPR012902">
    <property type="entry name" value="N_methyl_site"/>
</dbReference>
<dbReference type="EMBL" id="JACIIV010000011">
    <property type="protein sequence ID" value="MBB6227557.1"/>
    <property type="molecule type" value="Genomic_DNA"/>
</dbReference>
<name>A0A841L4H5_9SPHN</name>
<evidence type="ECO:0000313" key="14">
    <source>
        <dbReference type="Proteomes" id="UP000538147"/>
    </source>
</evidence>
<keyword evidence="5" id="KW-0997">Cell inner membrane</keyword>
<reference evidence="13 14" key="1">
    <citation type="submission" date="2020-08" db="EMBL/GenBank/DDBJ databases">
        <title>Genomic Encyclopedia of Type Strains, Phase IV (KMG-IV): sequencing the most valuable type-strain genomes for metagenomic binning, comparative biology and taxonomic classification.</title>
        <authorList>
            <person name="Goeker M."/>
        </authorList>
    </citation>
    <scope>NUCLEOTIDE SEQUENCE [LARGE SCALE GENOMIC DNA]</scope>
    <source>
        <strain evidence="13 14">DSM 102189</strain>
    </source>
</reference>
<evidence type="ECO:0000256" key="1">
    <source>
        <dbReference type="ARBA" id="ARBA00004377"/>
    </source>
</evidence>
<evidence type="ECO:0000256" key="4">
    <source>
        <dbReference type="ARBA" id="ARBA00022481"/>
    </source>
</evidence>
<dbReference type="GO" id="GO:0015627">
    <property type="term" value="C:type II protein secretion system complex"/>
    <property type="evidence" value="ECO:0007669"/>
    <property type="project" value="InterPro"/>
</dbReference>
<keyword evidence="8 11" id="KW-0472">Membrane</keyword>
<keyword evidence="7 11" id="KW-1133">Transmembrane helix</keyword>
<dbReference type="AlphaFoldDB" id="A0A841L4H5"/>
<dbReference type="Gene3D" id="3.55.40.10">
    <property type="entry name" value="minor pseudopilin epsh domain"/>
    <property type="match status" value="1"/>
</dbReference>
<dbReference type="SUPFAM" id="SSF54523">
    <property type="entry name" value="Pili subunits"/>
    <property type="match status" value="1"/>
</dbReference>
<evidence type="ECO:0000256" key="3">
    <source>
        <dbReference type="ARBA" id="ARBA00022475"/>
    </source>
</evidence>
<protein>
    <recommendedName>
        <fullName evidence="2">Type II secretion system protein H</fullName>
    </recommendedName>
    <alternativeName>
        <fullName evidence="10">General secretion pathway protein H</fullName>
    </alternativeName>
</protein>
<accession>A0A841L4H5</accession>
<feature type="domain" description="General secretion pathway GspH" evidence="12">
    <location>
        <begin position="49"/>
        <end position="149"/>
    </location>
</feature>
<keyword evidence="3" id="KW-1003">Cell membrane</keyword>
<keyword evidence="4" id="KW-0488">Methylation</keyword>
<evidence type="ECO:0000256" key="9">
    <source>
        <dbReference type="ARBA" id="ARBA00025772"/>
    </source>
</evidence>
<evidence type="ECO:0000313" key="13">
    <source>
        <dbReference type="EMBL" id="MBB6227557.1"/>
    </source>
</evidence>
<evidence type="ECO:0000256" key="5">
    <source>
        <dbReference type="ARBA" id="ARBA00022519"/>
    </source>
</evidence>
<sequence length="154" mass="15987">MPTSATGKRRVTRNGFTLIELMVVIAILGVAASAVVLTGLPSGPTPRQEAETLGARLSAARTLAITANTDTALLLTPSGYRFETRGPQGWQSPLATRRAPVLAAHDWPAGMQVDARIEGGGRLRFDATGLATPATISIGNVRVSVSAAGEIDVQ</sequence>
<evidence type="ECO:0000256" key="8">
    <source>
        <dbReference type="ARBA" id="ARBA00023136"/>
    </source>
</evidence>
<proteinExistence type="inferred from homology"/>
<dbReference type="PRINTS" id="PR00885">
    <property type="entry name" value="BCTERIALGSPH"/>
</dbReference>
<evidence type="ECO:0000256" key="11">
    <source>
        <dbReference type="SAM" id="Phobius"/>
    </source>
</evidence>
<gene>
    <name evidence="13" type="ORF">FHS79_001726</name>
</gene>
<dbReference type="Pfam" id="PF12019">
    <property type="entry name" value="GspH"/>
    <property type="match status" value="1"/>
</dbReference>
<evidence type="ECO:0000256" key="2">
    <source>
        <dbReference type="ARBA" id="ARBA00021549"/>
    </source>
</evidence>
<evidence type="ECO:0000256" key="7">
    <source>
        <dbReference type="ARBA" id="ARBA00022989"/>
    </source>
</evidence>
<dbReference type="GO" id="GO:0005886">
    <property type="term" value="C:plasma membrane"/>
    <property type="evidence" value="ECO:0007669"/>
    <property type="project" value="UniProtKB-SubCell"/>
</dbReference>
<feature type="transmembrane region" description="Helical" evidence="11">
    <location>
        <begin position="21"/>
        <end position="40"/>
    </location>
</feature>
<comment type="caution">
    <text evidence="13">The sequence shown here is derived from an EMBL/GenBank/DDBJ whole genome shotgun (WGS) entry which is preliminary data.</text>
</comment>
<dbReference type="RefSeq" id="WP_184198349.1">
    <property type="nucleotide sequence ID" value="NZ_BMOX01000120.1"/>
</dbReference>
<dbReference type="GO" id="GO:0015628">
    <property type="term" value="P:protein secretion by the type II secretion system"/>
    <property type="evidence" value="ECO:0007669"/>
    <property type="project" value="InterPro"/>
</dbReference>
<dbReference type="InterPro" id="IPR022346">
    <property type="entry name" value="T2SS_GspH"/>
</dbReference>
<dbReference type="InterPro" id="IPR002416">
    <property type="entry name" value="T2SS_protein-GspH"/>
</dbReference>
<keyword evidence="6 11" id="KW-0812">Transmembrane</keyword>
<comment type="similarity">
    <text evidence="9">Belongs to the GSP H family.</text>
</comment>
<dbReference type="NCBIfam" id="TIGR02532">
    <property type="entry name" value="IV_pilin_GFxxxE"/>
    <property type="match status" value="1"/>
</dbReference>
<evidence type="ECO:0000256" key="6">
    <source>
        <dbReference type="ARBA" id="ARBA00022692"/>
    </source>
</evidence>
<dbReference type="Proteomes" id="UP000538147">
    <property type="component" value="Unassembled WGS sequence"/>
</dbReference>
<organism evidence="13 14">
    <name type="scientific">Polymorphobacter multimanifer</name>
    <dbReference type="NCBI Taxonomy" id="1070431"/>
    <lineage>
        <taxon>Bacteria</taxon>
        <taxon>Pseudomonadati</taxon>
        <taxon>Pseudomonadota</taxon>
        <taxon>Alphaproteobacteria</taxon>
        <taxon>Sphingomonadales</taxon>
        <taxon>Sphingosinicellaceae</taxon>
        <taxon>Polymorphobacter</taxon>
    </lineage>
</organism>